<name>A0A5B7JKD1_PORTR</name>
<proteinExistence type="predicted"/>
<comment type="caution">
    <text evidence="2">The sequence shown here is derived from an EMBL/GenBank/DDBJ whole genome shotgun (WGS) entry which is preliminary data.</text>
</comment>
<organism evidence="2 3">
    <name type="scientific">Portunus trituberculatus</name>
    <name type="common">Swimming crab</name>
    <name type="synonym">Neptunus trituberculatus</name>
    <dbReference type="NCBI Taxonomy" id="210409"/>
    <lineage>
        <taxon>Eukaryota</taxon>
        <taxon>Metazoa</taxon>
        <taxon>Ecdysozoa</taxon>
        <taxon>Arthropoda</taxon>
        <taxon>Crustacea</taxon>
        <taxon>Multicrustacea</taxon>
        <taxon>Malacostraca</taxon>
        <taxon>Eumalacostraca</taxon>
        <taxon>Eucarida</taxon>
        <taxon>Decapoda</taxon>
        <taxon>Pleocyemata</taxon>
        <taxon>Brachyura</taxon>
        <taxon>Eubrachyura</taxon>
        <taxon>Portunoidea</taxon>
        <taxon>Portunidae</taxon>
        <taxon>Portuninae</taxon>
        <taxon>Portunus</taxon>
    </lineage>
</organism>
<evidence type="ECO:0000256" key="1">
    <source>
        <dbReference type="SAM" id="MobiDB-lite"/>
    </source>
</evidence>
<evidence type="ECO:0000313" key="2">
    <source>
        <dbReference type="EMBL" id="MPC96672.1"/>
    </source>
</evidence>
<feature type="region of interest" description="Disordered" evidence="1">
    <location>
        <begin position="86"/>
        <end position="106"/>
    </location>
</feature>
<evidence type="ECO:0000313" key="3">
    <source>
        <dbReference type="Proteomes" id="UP000324222"/>
    </source>
</evidence>
<reference evidence="2 3" key="1">
    <citation type="submission" date="2019-05" db="EMBL/GenBank/DDBJ databases">
        <title>Another draft genome of Portunus trituberculatus and its Hox gene families provides insights of decapod evolution.</title>
        <authorList>
            <person name="Jeong J.-H."/>
            <person name="Song I."/>
            <person name="Kim S."/>
            <person name="Choi T."/>
            <person name="Kim D."/>
            <person name="Ryu S."/>
            <person name="Kim W."/>
        </authorList>
    </citation>
    <scope>NUCLEOTIDE SEQUENCE [LARGE SCALE GENOMIC DNA]</scope>
    <source>
        <tissue evidence="2">Muscle</tissue>
    </source>
</reference>
<dbReference type="EMBL" id="VSRR010106887">
    <property type="protein sequence ID" value="MPC96672.1"/>
    <property type="molecule type" value="Genomic_DNA"/>
</dbReference>
<protein>
    <submittedName>
        <fullName evidence="2">Uncharacterized protein</fullName>
    </submittedName>
</protein>
<gene>
    <name evidence="2" type="ORF">E2C01_091943</name>
</gene>
<sequence>MYSQPACFPQSVERLCVAPRRHLDIIPYMDGLPDSQPACRGSRQRSWVEVVSGAAECLEAAMSNKQNGERVEGWGRVWVRAEGRETASKVREVPGGGHGTVPGHAD</sequence>
<accession>A0A5B7JKD1</accession>
<dbReference type="Proteomes" id="UP000324222">
    <property type="component" value="Unassembled WGS sequence"/>
</dbReference>
<keyword evidence="3" id="KW-1185">Reference proteome</keyword>
<dbReference type="AlphaFoldDB" id="A0A5B7JKD1"/>